<accession>A0AAP0R844</accession>
<protein>
    <submittedName>
        <fullName evidence="2">Uncharacterized protein</fullName>
    </submittedName>
</protein>
<sequence length="187" mass="19602">MAFDQNTIPKDLRPLNVARTMAEEPRIAPATSTGRNAEGFFPNPARDVGNPGSIPVYHPTMVPDSGFVGLSYGNQAAGVAATWCPQVPAVVGHVGVNPAIGFGYNPNLGARAGGNNAADQASDEGGDDLSKKVKFLCSFGGKILPRPSDGMLRYVGGQTRIISVRRDVSFSELVTKDGGYSWAACGY</sequence>
<proteinExistence type="predicted"/>
<keyword evidence="3" id="KW-1185">Reference proteome</keyword>
<evidence type="ECO:0000313" key="2">
    <source>
        <dbReference type="EMBL" id="KAK9269266.1"/>
    </source>
</evidence>
<dbReference type="PANTHER" id="PTHR31066">
    <property type="entry name" value="OS05G0427100 PROTEIN-RELATED"/>
    <property type="match status" value="1"/>
</dbReference>
<reference evidence="2 3" key="1">
    <citation type="journal article" date="2024" name="Plant J.">
        <title>Genome sequences and population genomics reveal climatic adaptation and genomic divergence between two closely related sweetgum species.</title>
        <authorList>
            <person name="Xu W.Q."/>
            <person name="Ren C.Q."/>
            <person name="Zhang X.Y."/>
            <person name="Comes H.P."/>
            <person name="Liu X.H."/>
            <person name="Li Y.G."/>
            <person name="Kettle C.J."/>
            <person name="Jalonen R."/>
            <person name="Gaisberger H."/>
            <person name="Ma Y.Z."/>
            <person name="Qiu Y.X."/>
        </authorList>
    </citation>
    <scope>NUCLEOTIDE SEQUENCE [LARGE SCALE GENOMIC DNA]</scope>
    <source>
        <strain evidence="2">Hangzhou</strain>
    </source>
</reference>
<dbReference type="SUPFAM" id="SSF54277">
    <property type="entry name" value="CAD &amp; PB1 domains"/>
    <property type="match status" value="1"/>
</dbReference>
<name>A0AAP0R844_LIQFO</name>
<dbReference type="Proteomes" id="UP001415857">
    <property type="component" value="Unassembled WGS sequence"/>
</dbReference>
<dbReference type="AlphaFoldDB" id="A0AAP0R844"/>
<gene>
    <name evidence="2" type="ORF">L1049_001036</name>
</gene>
<dbReference type="PANTHER" id="PTHR31066:SF97">
    <property type="entry name" value="OS03G0401100 PROTEIN"/>
    <property type="match status" value="1"/>
</dbReference>
<organism evidence="2 3">
    <name type="scientific">Liquidambar formosana</name>
    <name type="common">Formosan gum</name>
    <dbReference type="NCBI Taxonomy" id="63359"/>
    <lineage>
        <taxon>Eukaryota</taxon>
        <taxon>Viridiplantae</taxon>
        <taxon>Streptophyta</taxon>
        <taxon>Embryophyta</taxon>
        <taxon>Tracheophyta</taxon>
        <taxon>Spermatophyta</taxon>
        <taxon>Magnoliopsida</taxon>
        <taxon>eudicotyledons</taxon>
        <taxon>Gunneridae</taxon>
        <taxon>Pentapetalae</taxon>
        <taxon>Saxifragales</taxon>
        <taxon>Altingiaceae</taxon>
        <taxon>Liquidambar</taxon>
    </lineage>
</organism>
<dbReference type="InterPro" id="IPR053198">
    <property type="entry name" value="Gynoecium_Dev_Regulator"/>
</dbReference>
<dbReference type="EMBL" id="JBBPBK010000015">
    <property type="protein sequence ID" value="KAK9269266.1"/>
    <property type="molecule type" value="Genomic_DNA"/>
</dbReference>
<evidence type="ECO:0000313" key="3">
    <source>
        <dbReference type="Proteomes" id="UP001415857"/>
    </source>
</evidence>
<evidence type="ECO:0000256" key="1">
    <source>
        <dbReference type="SAM" id="MobiDB-lite"/>
    </source>
</evidence>
<comment type="caution">
    <text evidence="2">The sequence shown here is derived from an EMBL/GenBank/DDBJ whole genome shotgun (WGS) entry which is preliminary data.</text>
</comment>
<feature type="region of interest" description="Disordered" evidence="1">
    <location>
        <begin position="24"/>
        <end position="45"/>
    </location>
</feature>